<dbReference type="InterPro" id="IPR004572">
    <property type="entry name" value="Protoporphyrinogen_oxidase"/>
</dbReference>
<evidence type="ECO:0000256" key="1">
    <source>
        <dbReference type="ARBA" id="ARBA00002600"/>
    </source>
</evidence>
<dbReference type="GO" id="GO:0006782">
    <property type="term" value="P:protoporphyrinogen IX biosynthetic process"/>
    <property type="evidence" value="ECO:0007669"/>
    <property type="project" value="UniProtKB-UniRule"/>
</dbReference>
<evidence type="ECO:0000313" key="14">
    <source>
        <dbReference type="EMBL" id="KIW03155.1"/>
    </source>
</evidence>
<dbReference type="Proteomes" id="UP000053259">
    <property type="component" value="Unassembled WGS sequence"/>
</dbReference>
<dbReference type="STRING" id="253628.A0A0D2A9A1"/>
<evidence type="ECO:0000256" key="9">
    <source>
        <dbReference type="ARBA" id="ARBA00023244"/>
    </source>
</evidence>
<dbReference type="Pfam" id="PF01593">
    <property type="entry name" value="Amino_oxidase"/>
    <property type="match status" value="1"/>
</dbReference>
<dbReference type="RefSeq" id="XP_016213024.1">
    <property type="nucleotide sequence ID" value="XM_016359345.1"/>
</dbReference>
<dbReference type="FunCoup" id="A0A0D2A9A1">
    <property type="interactions" value="507"/>
</dbReference>
<keyword evidence="5 11" id="KW-0285">Flavoprotein</keyword>
<gene>
    <name evidence="14" type="ORF">PV09_05798</name>
</gene>
<comment type="subcellular location">
    <subcellularLocation>
        <location evidence="11">Mitochondrion inner membrane</location>
    </subcellularLocation>
</comment>
<evidence type="ECO:0000256" key="8">
    <source>
        <dbReference type="ARBA" id="ARBA00023133"/>
    </source>
</evidence>
<comment type="pathway">
    <text evidence="2 11">Porphyrin-containing compound metabolism; protoporphyrin-IX biosynthesis; protoporphyrin-IX from protoporphyrinogen-IX: step 1/1.</text>
</comment>
<keyword evidence="15" id="KW-1185">Reference proteome</keyword>
<dbReference type="HOGENOM" id="CLU_009629_1_0_1"/>
<dbReference type="SUPFAM" id="SSF51905">
    <property type="entry name" value="FAD/NAD(P)-binding domain"/>
    <property type="match status" value="1"/>
</dbReference>
<dbReference type="VEuPathDB" id="FungiDB:PV09_05798"/>
<organism evidence="14 15">
    <name type="scientific">Verruconis gallopava</name>
    <dbReference type="NCBI Taxonomy" id="253628"/>
    <lineage>
        <taxon>Eukaryota</taxon>
        <taxon>Fungi</taxon>
        <taxon>Dikarya</taxon>
        <taxon>Ascomycota</taxon>
        <taxon>Pezizomycotina</taxon>
        <taxon>Dothideomycetes</taxon>
        <taxon>Pleosporomycetidae</taxon>
        <taxon>Venturiales</taxon>
        <taxon>Sympoventuriaceae</taxon>
        <taxon>Verruconis</taxon>
    </lineage>
</organism>
<proteinExistence type="inferred from homology"/>
<feature type="region of interest" description="Disordered" evidence="12">
    <location>
        <begin position="33"/>
        <end position="65"/>
    </location>
</feature>
<reference evidence="14 15" key="1">
    <citation type="submission" date="2015-01" db="EMBL/GenBank/DDBJ databases">
        <title>The Genome Sequence of Ochroconis gallopava CBS43764.</title>
        <authorList>
            <consortium name="The Broad Institute Genomics Platform"/>
            <person name="Cuomo C."/>
            <person name="de Hoog S."/>
            <person name="Gorbushina A."/>
            <person name="Stielow B."/>
            <person name="Teixiera M."/>
            <person name="Abouelleil A."/>
            <person name="Chapman S.B."/>
            <person name="Priest M."/>
            <person name="Young S.K."/>
            <person name="Wortman J."/>
            <person name="Nusbaum C."/>
            <person name="Birren B."/>
        </authorList>
    </citation>
    <scope>NUCLEOTIDE SEQUENCE [LARGE SCALE GENOMIC DNA]</scope>
    <source>
        <strain evidence="14 15">CBS 43764</strain>
    </source>
</reference>
<evidence type="ECO:0000256" key="2">
    <source>
        <dbReference type="ARBA" id="ARBA00005073"/>
    </source>
</evidence>
<evidence type="ECO:0000259" key="13">
    <source>
        <dbReference type="Pfam" id="PF01593"/>
    </source>
</evidence>
<dbReference type="OrthoDB" id="438553at2759"/>
<dbReference type="PANTHER" id="PTHR42923">
    <property type="entry name" value="PROTOPORPHYRINOGEN OXIDASE"/>
    <property type="match status" value="1"/>
</dbReference>
<dbReference type="EMBL" id="KN847546">
    <property type="protein sequence ID" value="KIW03155.1"/>
    <property type="molecule type" value="Genomic_DNA"/>
</dbReference>
<sequence length="629" mass="68889">MRFSSSVCRFHNAVIHPPQRGLRSHLLSHRQLSRRSSYATASTSSSVSPDAKSPAGNTKATDLGSPDQHVAILGGGITALSAAYYLLRTPQPPKITIYEKSPRIGGWLQSKYVDLPGGGGSVLFEAGPRNVRPVIPLGFATVALWENIGLEANMIVTPKDSIAAKRRWLYYPDHLVELPSPSRGLLANLWTILTEPAFKGYMRDLMYEMSVPPRGADVEDESVGEFISRRVNRRLVDQVASAVLHGIYAGDAWELSARSVLSDAWWAERHSGSVFKGVMDMQREGWMRRRHAELLEHLTRSQQPSEDVIRTVKDASTVTLDGGLEMFADRLRHWLETIGNVEFKTKTEVKTVKMADGGDGIELTTSSVPTPQRYDQIISTIPSKTLSYITLSENNPDSLSSLAQTPTVSVNVVNLFYTQPNLLPISGFGYLIPQATPLENNPELALGVVFDSDVVPLGQDKLEVLDTSRPEQPRGTKITVMLGGHWYNAFDSIPDKELALQHAKSVVKRHLGIKAEPAVTMVNQQHDCIPQYTVGHTRRLRSAHSELLRRFGGRLKVAGSSYGGVGINDCVVAGMEIAGLAAGKKENWQNKTGLEWAESGADMDYIRGPAYFAERGIGGFAAAGSGPQN</sequence>
<keyword evidence="8 11" id="KW-0350">Heme biosynthesis</keyword>
<dbReference type="Gene3D" id="3.50.50.60">
    <property type="entry name" value="FAD/NAD(P)-binding domain"/>
    <property type="match status" value="1"/>
</dbReference>
<dbReference type="InterPro" id="IPR036188">
    <property type="entry name" value="FAD/NAD-bd_sf"/>
</dbReference>
<keyword evidence="6 11" id="KW-0274">FAD</keyword>
<evidence type="ECO:0000256" key="3">
    <source>
        <dbReference type="ARBA" id="ARBA00010551"/>
    </source>
</evidence>
<evidence type="ECO:0000256" key="6">
    <source>
        <dbReference type="ARBA" id="ARBA00022827"/>
    </source>
</evidence>
<evidence type="ECO:0000256" key="4">
    <source>
        <dbReference type="ARBA" id="ARBA00012867"/>
    </source>
</evidence>
<dbReference type="InParanoid" id="A0A0D2A9A1"/>
<evidence type="ECO:0000256" key="11">
    <source>
        <dbReference type="RuleBase" id="RU367069"/>
    </source>
</evidence>
<comment type="similarity">
    <text evidence="3 11">Belongs to the protoporphyrinogen/coproporphyrinogen oxidase family. Protoporphyrinogen oxidase subfamily.</text>
</comment>
<keyword evidence="7 11" id="KW-0560">Oxidoreductase</keyword>
<accession>A0A0D2A9A1</accession>
<dbReference type="GO" id="GO:0005743">
    <property type="term" value="C:mitochondrial inner membrane"/>
    <property type="evidence" value="ECO:0007669"/>
    <property type="project" value="UniProtKB-SubCell"/>
</dbReference>
<dbReference type="EC" id="1.3.3.4" evidence="4 11"/>
<dbReference type="InterPro" id="IPR002937">
    <property type="entry name" value="Amino_oxidase"/>
</dbReference>
<protein>
    <recommendedName>
        <fullName evidence="4 11">Protoporphyrinogen oxidase</fullName>
        <ecNumber evidence="4 11">1.3.3.4</ecNumber>
    </recommendedName>
</protein>
<evidence type="ECO:0000256" key="7">
    <source>
        <dbReference type="ARBA" id="ARBA00023002"/>
    </source>
</evidence>
<evidence type="ECO:0000313" key="15">
    <source>
        <dbReference type="Proteomes" id="UP000053259"/>
    </source>
</evidence>
<dbReference type="AlphaFoldDB" id="A0A0D2A9A1"/>
<dbReference type="GO" id="GO:0004729">
    <property type="term" value="F:oxygen-dependent protoporphyrinogen oxidase activity"/>
    <property type="evidence" value="ECO:0007669"/>
    <property type="project" value="UniProtKB-UniRule"/>
</dbReference>
<dbReference type="SUPFAM" id="SSF54373">
    <property type="entry name" value="FAD-linked reductases, C-terminal domain"/>
    <property type="match status" value="1"/>
</dbReference>
<feature type="compositionally biased region" description="Low complexity" evidence="12">
    <location>
        <begin position="34"/>
        <end position="55"/>
    </location>
</feature>
<dbReference type="PANTHER" id="PTHR42923:SF3">
    <property type="entry name" value="PROTOPORPHYRINOGEN OXIDASE"/>
    <property type="match status" value="1"/>
</dbReference>
<name>A0A0D2A9A1_9PEZI</name>
<keyword evidence="9 11" id="KW-0627">Porphyrin biosynthesis</keyword>
<comment type="cofactor">
    <cofactor evidence="11">
        <name>FAD</name>
        <dbReference type="ChEBI" id="CHEBI:57692"/>
    </cofactor>
    <text evidence="11">Binds 1 FAD per subunit.</text>
</comment>
<comment type="catalytic activity">
    <reaction evidence="10 11">
        <text>protoporphyrinogen IX + 3 O2 = protoporphyrin IX + 3 H2O2</text>
        <dbReference type="Rhea" id="RHEA:25576"/>
        <dbReference type="ChEBI" id="CHEBI:15379"/>
        <dbReference type="ChEBI" id="CHEBI:16240"/>
        <dbReference type="ChEBI" id="CHEBI:57306"/>
        <dbReference type="ChEBI" id="CHEBI:57307"/>
        <dbReference type="EC" id="1.3.3.4"/>
    </reaction>
</comment>
<evidence type="ECO:0000256" key="5">
    <source>
        <dbReference type="ARBA" id="ARBA00022630"/>
    </source>
</evidence>
<comment type="function">
    <text evidence="1 11">Catalyzes the 6-electron oxidation of protoporphyrinogen-IX to form protoporphyrin-IX.</text>
</comment>
<dbReference type="GeneID" id="27313771"/>
<evidence type="ECO:0000256" key="10">
    <source>
        <dbReference type="ARBA" id="ARBA00047554"/>
    </source>
</evidence>
<dbReference type="InterPro" id="IPR050464">
    <property type="entry name" value="Zeta_carotene_desat/Oxidored"/>
</dbReference>
<dbReference type="UniPathway" id="UPA00251">
    <property type="reaction ID" value="UER00324"/>
</dbReference>
<evidence type="ECO:0000256" key="12">
    <source>
        <dbReference type="SAM" id="MobiDB-lite"/>
    </source>
</evidence>
<dbReference type="NCBIfam" id="TIGR00562">
    <property type="entry name" value="proto_IX_ox"/>
    <property type="match status" value="1"/>
</dbReference>
<feature type="domain" description="Amine oxidase" evidence="13">
    <location>
        <begin position="80"/>
        <end position="578"/>
    </location>
</feature>